<comment type="caution">
    <text evidence="2">The sequence shown here is derived from an EMBL/GenBank/DDBJ whole genome shotgun (WGS) entry which is preliminary data.</text>
</comment>
<evidence type="ECO:0000313" key="2">
    <source>
        <dbReference type="EMBL" id="MCI43050.1"/>
    </source>
</evidence>
<keyword evidence="3" id="KW-1185">Reference proteome</keyword>
<sequence>MGALSQDYEPEMPRACRYSPPKGQSDQKAMRKMMDRLLP</sequence>
<name>A0A392S4W2_9FABA</name>
<feature type="non-terminal residue" evidence="2">
    <location>
        <position position="39"/>
    </location>
</feature>
<dbReference type="AlphaFoldDB" id="A0A392S4W2"/>
<feature type="region of interest" description="Disordered" evidence="1">
    <location>
        <begin position="1"/>
        <end position="39"/>
    </location>
</feature>
<dbReference type="EMBL" id="LXQA010312362">
    <property type="protein sequence ID" value="MCI43050.1"/>
    <property type="molecule type" value="Genomic_DNA"/>
</dbReference>
<feature type="compositionally biased region" description="Basic and acidic residues" evidence="1">
    <location>
        <begin position="28"/>
        <end position="39"/>
    </location>
</feature>
<organism evidence="2 3">
    <name type="scientific">Trifolium medium</name>
    <dbReference type="NCBI Taxonomy" id="97028"/>
    <lineage>
        <taxon>Eukaryota</taxon>
        <taxon>Viridiplantae</taxon>
        <taxon>Streptophyta</taxon>
        <taxon>Embryophyta</taxon>
        <taxon>Tracheophyta</taxon>
        <taxon>Spermatophyta</taxon>
        <taxon>Magnoliopsida</taxon>
        <taxon>eudicotyledons</taxon>
        <taxon>Gunneridae</taxon>
        <taxon>Pentapetalae</taxon>
        <taxon>rosids</taxon>
        <taxon>fabids</taxon>
        <taxon>Fabales</taxon>
        <taxon>Fabaceae</taxon>
        <taxon>Papilionoideae</taxon>
        <taxon>50 kb inversion clade</taxon>
        <taxon>NPAAA clade</taxon>
        <taxon>Hologalegina</taxon>
        <taxon>IRL clade</taxon>
        <taxon>Trifolieae</taxon>
        <taxon>Trifolium</taxon>
    </lineage>
</organism>
<proteinExistence type="predicted"/>
<accession>A0A392S4W2</accession>
<reference evidence="2 3" key="1">
    <citation type="journal article" date="2018" name="Front. Plant Sci.">
        <title>Red Clover (Trifolium pratense) and Zigzag Clover (T. medium) - A Picture of Genomic Similarities and Differences.</title>
        <authorList>
            <person name="Dluhosova J."/>
            <person name="Istvanek J."/>
            <person name="Nedelnik J."/>
            <person name="Repkova J."/>
        </authorList>
    </citation>
    <scope>NUCLEOTIDE SEQUENCE [LARGE SCALE GENOMIC DNA]</scope>
    <source>
        <strain evidence="3">cv. 10/8</strain>
        <tissue evidence="2">Leaf</tissue>
    </source>
</reference>
<evidence type="ECO:0000313" key="3">
    <source>
        <dbReference type="Proteomes" id="UP000265520"/>
    </source>
</evidence>
<evidence type="ECO:0000256" key="1">
    <source>
        <dbReference type="SAM" id="MobiDB-lite"/>
    </source>
</evidence>
<protein>
    <submittedName>
        <fullName evidence="2">Uncharacterized protein</fullName>
    </submittedName>
</protein>
<dbReference type="Proteomes" id="UP000265520">
    <property type="component" value="Unassembled WGS sequence"/>
</dbReference>